<dbReference type="Bgee" id="WBGene00005795">
    <property type="expression patterns" value="Expressed in embryo"/>
</dbReference>
<dbReference type="KEGG" id="cel:CELE_F26D2.9"/>
<dbReference type="eggNOG" id="KOG3098">
    <property type="taxonomic scope" value="Eukaryota"/>
</dbReference>
<evidence type="ECO:0000313" key="8">
    <source>
        <dbReference type="Proteomes" id="UP000001940"/>
    </source>
</evidence>
<dbReference type="PaxDb" id="6239-F26D2.9"/>
<dbReference type="WormBase" id="F26D2.9">
    <property type="protein sequence ID" value="CE42240"/>
    <property type="gene ID" value="WBGene00005795"/>
    <property type="gene designation" value="srw-48"/>
</dbReference>
<dbReference type="SMR" id="Q9XV63"/>
<evidence type="ECO:0000256" key="5">
    <source>
        <dbReference type="SAM" id="Phobius"/>
    </source>
</evidence>
<dbReference type="Gene3D" id="1.20.1070.10">
    <property type="entry name" value="Rhodopsin 7-helix transmembrane proteins"/>
    <property type="match status" value="1"/>
</dbReference>
<dbReference type="AlphaFoldDB" id="Q9XV63"/>
<keyword evidence="4 5" id="KW-0472">Membrane</keyword>
<organism evidence="7 8">
    <name type="scientific">Caenorhabditis elegans</name>
    <dbReference type="NCBI Taxonomy" id="6239"/>
    <lineage>
        <taxon>Eukaryota</taxon>
        <taxon>Metazoa</taxon>
        <taxon>Ecdysozoa</taxon>
        <taxon>Nematoda</taxon>
        <taxon>Chromadorea</taxon>
        <taxon>Rhabditida</taxon>
        <taxon>Rhabditina</taxon>
        <taxon>Rhabditomorpha</taxon>
        <taxon>Rhabditoidea</taxon>
        <taxon>Rhabditidae</taxon>
        <taxon>Peloderinae</taxon>
        <taxon>Caenorhabditis</taxon>
    </lineage>
</organism>
<accession>Q9XV63</accession>
<feature type="transmembrane region" description="Helical" evidence="5">
    <location>
        <begin position="170"/>
        <end position="189"/>
    </location>
</feature>
<dbReference type="UCSC" id="F26D2.9">
    <property type="organism name" value="c. elegans"/>
</dbReference>
<keyword evidence="3 5" id="KW-1133">Transmembrane helix</keyword>
<evidence type="ECO:0000256" key="2">
    <source>
        <dbReference type="ARBA" id="ARBA00022692"/>
    </source>
</evidence>
<dbReference type="AGR" id="WB:WBGene00005795"/>
<dbReference type="PhylomeDB" id="Q9XV63"/>
<dbReference type="OrthoDB" id="5864299at2759"/>
<dbReference type="PROSITE" id="PS50262">
    <property type="entry name" value="G_PROTEIN_RECEP_F1_2"/>
    <property type="match status" value="1"/>
</dbReference>
<evidence type="ECO:0000313" key="7">
    <source>
        <dbReference type="EMBL" id="CAB04179.2"/>
    </source>
</evidence>
<dbReference type="GeneID" id="184964"/>
<evidence type="ECO:0000259" key="6">
    <source>
        <dbReference type="PROSITE" id="PS50262"/>
    </source>
</evidence>
<evidence type="ECO:0000256" key="3">
    <source>
        <dbReference type="ARBA" id="ARBA00022989"/>
    </source>
</evidence>
<sequence length="375" mass="43012">MSNINSSDNVLYEYVNFDDFDVESKRFWISILIFVRKLCSCLEYARFVIAFFGLFGSIFHLTVLTQKPIRNSSVTIFLIGIATCDLVRMFETIFSLGKMYYKQLLFLHISQTCVPPLSYIDMTIFVVLNALDMISVDLSVWFAVGMTTFRALIMRYPFQPRINSLVTSKAGVYAVIPTSLLTLLFLAFYHHRLTLHPISIWQPSPDCLDFPSNYTQIEYYWLATDFSGNLSNGIIEVLINVEGILFKFIPSIILLAVTLLLVFELRKLKIVKLTTKNKRDTKRTSKLVLFVTFTFIIAIIPQGVLYTIMLSVQEGTIIRSIVDKLSVTYSFLSVLNGTVHPLIIYFMTSEYRTAAKQICFFWKKQTNSTSSVNII</sequence>
<keyword evidence="7" id="KW-0675">Receptor</keyword>
<feature type="transmembrane region" description="Helical" evidence="5">
    <location>
        <begin position="287"/>
        <end position="309"/>
    </location>
</feature>
<comment type="subcellular location">
    <subcellularLocation>
        <location evidence="1">Membrane</location>
    </subcellularLocation>
</comment>
<keyword evidence="8" id="KW-1185">Reference proteome</keyword>
<dbReference type="GO" id="GO:0016020">
    <property type="term" value="C:membrane"/>
    <property type="evidence" value="ECO:0007669"/>
    <property type="project" value="UniProtKB-SubCell"/>
</dbReference>
<dbReference type="RefSeq" id="NP_507150.2">
    <property type="nucleotide sequence ID" value="NM_074749.2"/>
</dbReference>
<evidence type="ECO:0000256" key="4">
    <source>
        <dbReference type="ARBA" id="ARBA00023136"/>
    </source>
</evidence>
<gene>
    <name evidence="7 9" type="primary">srw-48</name>
    <name evidence="7" type="ORF">CELE_F26D2.9</name>
    <name evidence="9" type="ORF">F26D2.9</name>
</gene>
<proteinExistence type="predicted"/>
<dbReference type="GO" id="GO:0008528">
    <property type="term" value="F:G protein-coupled peptide receptor activity"/>
    <property type="evidence" value="ECO:0007669"/>
    <property type="project" value="InterPro"/>
</dbReference>
<evidence type="ECO:0000313" key="9">
    <source>
        <dbReference type="WormBase" id="F26D2.9"/>
    </source>
</evidence>
<feature type="transmembrane region" description="Helical" evidence="5">
    <location>
        <begin position="329"/>
        <end position="348"/>
    </location>
</feature>
<feature type="transmembrane region" description="Helical" evidence="5">
    <location>
        <begin position="244"/>
        <end position="266"/>
    </location>
</feature>
<dbReference type="InterPro" id="IPR019427">
    <property type="entry name" value="7TM_GPCR_serpentine_rcpt_Srw"/>
</dbReference>
<protein>
    <submittedName>
        <fullName evidence="7">G-protein coupled receptors family 1 profile domain-containing protein</fullName>
    </submittedName>
</protein>
<keyword evidence="2 5" id="KW-0812">Transmembrane</keyword>
<dbReference type="InterPro" id="IPR017452">
    <property type="entry name" value="GPCR_Rhodpsn_7TM"/>
</dbReference>
<dbReference type="EMBL" id="BX284605">
    <property type="protein sequence ID" value="CAB04179.2"/>
    <property type="molecule type" value="Genomic_DNA"/>
</dbReference>
<dbReference type="InParanoid" id="Q9XV63"/>
<evidence type="ECO:0000256" key="1">
    <source>
        <dbReference type="ARBA" id="ARBA00004370"/>
    </source>
</evidence>
<reference evidence="7 8" key="1">
    <citation type="journal article" date="1998" name="Science">
        <title>Genome sequence of the nematode C. elegans: a platform for investigating biology.</title>
        <authorList>
            <consortium name="The C. elegans sequencing consortium"/>
            <person name="Sulson J.E."/>
            <person name="Waterston R."/>
        </authorList>
    </citation>
    <scope>NUCLEOTIDE SEQUENCE [LARGE SCALE GENOMIC DNA]</scope>
    <source>
        <strain evidence="7 8">Bristol N2</strain>
    </source>
</reference>
<feature type="domain" description="G-protein coupled receptors family 1 profile" evidence="6">
    <location>
        <begin position="56"/>
        <end position="344"/>
    </location>
</feature>
<dbReference type="Proteomes" id="UP000001940">
    <property type="component" value="Chromosome V"/>
</dbReference>
<dbReference type="PANTHER" id="PTHR22751:SF13">
    <property type="entry name" value="G-PROTEIN COUPLED RECEPTORS FAMILY 1 PROFILE DOMAIN-CONTAINING PROTEIN"/>
    <property type="match status" value="1"/>
</dbReference>
<feature type="transmembrane region" description="Helical" evidence="5">
    <location>
        <begin position="44"/>
        <end position="64"/>
    </location>
</feature>
<dbReference type="CTD" id="184964"/>
<dbReference type="PANTHER" id="PTHR22751">
    <property type="entry name" value="G-PROTEIN COUPLED RECEPTOR-RELATED"/>
    <property type="match status" value="1"/>
</dbReference>
<dbReference type="Pfam" id="PF10324">
    <property type="entry name" value="7TM_GPCR_Srw"/>
    <property type="match status" value="1"/>
</dbReference>
<dbReference type="HOGENOM" id="CLU_043715_0_3_1"/>
<feature type="transmembrane region" description="Helical" evidence="5">
    <location>
        <begin position="76"/>
        <end position="97"/>
    </location>
</feature>
<name>Q9XV63_CAEEL</name>
<dbReference type="SUPFAM" id="SSF81321">
    <property type="entry name" value="Family A G protein-coupled receptor-like"/>
    <property type="match status" value="1"/>
</dbReference>